<dbReference type="Proteomes" id="UP000839781">
    <property type="component" value="Unassembled WGS sequence"/>
</dbReference>
<accession>A0A5Y3W0U3</accession>
<feature type="transmembrane region" description="Helical" evidence="1">
    <location>
        <begin position="92"/>
        <end position="115"/>
    </location>
</feature>
<dbReference type="EMBL" id="AAIYJF010000003">
    <property type="protein sequence ID" value="ECJ4376949.1"/>
    <property type="molecule type" value="Genomic_DNA"/>
</dbReference>
<organism evidence="2 3">
    <name type="scientific">Salmonella diarizonae</name>
    <dbReference type="NCBI Taxonomy" id="59204"/>
    <lineage>
        <taxon>Bacteria</taxon>
        <taxon>Pseudomonadati</taxon>
        <taxon>Pseudomonadota</taxon>
        <taxon>Gammaproteobacteria</taxon>
        <taxon>Enterobacterales</taxon>
        <taxon>Enterobacteriaceae</taxon>
        <taxon>Salmonella</taxon>
    </lineage>
</organism>
<name>A0A5Y3W0U3_SALDZ</name>
<keyword evidence="1" id="KW-1133">Transmembrane helix</keyword>
<feature type="transmembrane region" description="Helical" evidence="1">
    <location>
        <begin position="51"/>
        <end position="72"/>
    </location>
</feature>
<reference evidence="2 3" key="1">
    <citation type="submission" date="2018-05" db="EMBL/GenBank/DDBJ databases">
        <authorList>
            <person name="Ashton P.M."/>
            <person name="Dallman T."/>
            <person name="Nair S."/>
            <person name="De Pinna E."/>
            <person name="Peters T."/>
            <person name="Grant K."/>
        </authorList>
    </citation>
    <scope>NUCLEOTIDE SEQUENCE [LARGE SCALE GENOMIC DNA]</scope>
    <source>
        <strain evidence="2 3">474878</strain>
    </source>
</reference>
<feature type="transmembrane region" description="Helical" evidence="1">
    <location>
        <begin position="170"/>
        <end position="192"/>
    </location>
</feature>
<sequence length="888" mass="102891">MFGKLLKGIAGKIQADFRRSLRNNEHYKKNRWNLLERVQVYCSTHYLKAMLFLWVTAGGAVMTAEILRPILLPYARQHFNGASALTGWMSSMLGSQVTLIGIVFPLVVGLISVLFQKKSSRIHIQSAYQLHSGYMFSGLSGLSLAAFILIGGLFLALGDKYLNTVFSVTAFFWMIFNILLSMRFFISSLNVLDDEKRDRLMLKYFHSQIVSPSIQESLIWNWMQFPGAYIDGDRINGITILPYYEFDKDDLFLFQIKMNREQVVKDVYLRPLLFLLRRLRPLPDVEAKIVLLPSWGTGNNKISVLAYSGVNPSVMWLFLFKLCFHKGTSRRKTEYRNITRDFYGEVYDTLQDKNISSFEIATSRLVKVFTSLKNGFSYNEGNYLDECNIVNNYVTFSDSFHTTFWEFCHETIKTAETSGEYFRRVMDIPSSIYRSSEGNNDPDFQQFIRSLFAVWHALINWRAGYGENLSISQSQRHRELVVDFIGEWEIWNMGLHKAEVEQDKYANCLLHHLCYAPRIVMLALTAGDRFATDHATDMLLLWLNQTSMERAWEAEHLWHSYFLTPCFLDLPVSGKEWRTVLKNNPYSRDAAYFFIFSNALVDLRLLVIGYILTSFESQKNEYVNEVISRLLNSELAFPTGTHENMTDKFINANDIIDGIIRLEYRTYEHGNDWYKMLTEMINSFSFFNERQQVTGRIYMGAREDVRDMYASIAEIGILLSSTVSTVSCRVKKALTDNLFSYHNKQQILHRLQGLKREASQFQTSVLLSHNDYEERVVHFNVTLDAYIDIFSQSVTEDVILAKEDTKLIRNNELMLTEKTPRILAEHALFSHFNLVFKEGFNTPLETMIIRTIMSKVCMAQGINTDFSRGLTPLSKVKALMLKKLYHLV</sequence>
<keyword evidence="1" id="KW-0472">Membrane</keyword>
<keyword evidence="1" id="KW-0812">Transmembrane</keyword>
<protein>
    <submittedName>
        <fullName evidence="2">Uncharacterized protein</fullName>
    </submittedName>
</protein>
<feature type="transmembrane region" description="Helical" evidence="1">
    <location>
        <begin position="136"/>
        <end position="158"/>
    </location>
</feature>
<gene>
    <name evidence="2" type="ORF">DLB95_06505</name>
</gene>
<evidence type="ECO:0000313" key="3">
    <source>
        <dbReference type="Proteomes" id="UP000839781"/>
    </source>
</evidence>
<dbReference type="AlphaFoldDB" id="A0A5Y3W0U3"/>
<proteinExistence type="predicted"/>
<comment type="caution">
    <text evidence="2">The sequence shown here is derived from an EMBL/GenBank/DDBJ whole genome shotgun (WGS) entry which is preliminary data.</text>
</comment>
<evidence type="ECO:0000313" key="2">
    <source>
        <dbReference type="EMBL" id="ECJ4376949.1"/>
    </source>
</evidence>
<evidence type="ECO:0000256" key="1">
    <source>
        <dbReference type="SAM" id="Phobius"/>
    </source>
</evidence>